<dbReference type="EC" id="3.2.1.78" evidence="4"/>
<dbReference type="GO" id="GO:0016787">
    <property type="term" value="F:hydrolase activity"/>
    <property type="evidence" value="ECO:0007669"/>
    <property type="project" value="UniProtKB-KW"/>
</dbReference>
<evidence type="ECO:0000256" key="9">
    <source>
        <dbReference type="SAM" id="MobiDB-lite"/>
    </source>
</evidence>
<evidence type="ECO:0000256" key="5">
    <source>
        <dbReference type="ARBA" id="ARBA00022525"/>
    </source>
</evidence>
<evidence type="ECO:0000259" key="11">
    <source>
        <dbReference type="Pfam" id="PF26410"/>
    </source>
</evidence>
<keyword evidence="5" id="KW-0964">Secreted</keyword>
<dbReference type="InterPro" id="IPR001547">
    <property type="entry name" value="Glyco_hydro_5"/>
</dbReference>
<gene>
    <name evidence="12" type="ORF">MCHLO_15090</name>
</gene>
<keyword evidence="8" id="KW-0326">Glycosidase</keyword>
<evidence type="ECO:0000256" key="1">
    <source>
        <dbReference type="ARBA" id="ARBA00001678"/>
    </source>
</evidence>
<dbReference type="PANTHER" id="PTHR31451:SF39">
    <property type="entry name" value="MANNAN ENDO-1,4-BETA-MANNOSIDASE 1"/>
    <property type="match status" value="1"/>
</dbReference>
<feature type="chain" id="PRO_5045083067" description="mannan endo-1,4-beta-mannosidase" evidence="10">
    <location>
        <begin position="20"/>
        <end position="602"/>
    </location>
</feature>
<name>A0ABQ0M983_MYCCL</name>
<dbReference type="Proteomes" id="UP000815677">
    <property type="component" value="Unassembled WGS sequence"/>
</dbReference>
<dbReference type="InterPro" id="IPR017853">
    <property type="entry name" value="GH"/>
</dbReference>
<dbReference type="InterPro" id="IPR045053">
    <property type="entry name" value="MAN-like"/>
</dbReference>
<reference evidence="12" key="1">
    <citation type="submission" date="2014-09" db="EMBL/GenBank/DDBJ databases">
        <title>Genome sequence of the luminous mushroom Mycena chlorophos for searching fungal bioluminescence genes.</title>
        <authorList>
            <person name="Tanaka Y."/>
            <person name="Kasuga D."/>
            <person name="Oba Y."/>
            <person name="Hase S."/>
            <person name="Sato K."/>
            <person name="Oba Y."/>
            <person name="Sakakibara Y."/>
        </authorList>
    </citation>
    <scope>NUCLEOTIDE SEQUENCE</scope>
</reference>
<feature type="signal peptide" evidence="10">
    <location>
        <begin position="1"/>
        <end position="19"/>
    </location>
</feature>
<keyword evidence="13" id="KW-1185">Reference proteome</keyword>
<proteinExistence type="inferred from homology"/>
<evidence type="ECO:0000313" key="12">
    <source>
        <dbReference type="EMBL" id="GAT58691.1"/>
    </source>
</evidence>
<dbReference type="Pfam" id="PF26410">
    <property type="entry name" value="GH5_mannosidase"/>
    <property type="match status" value="1"/>
</dbReference>
<keyword evidence="6 10" id="KW-0732">Signal</keyword>
<evidence type="ECO:0000313" key="13">
    <source>
        <dbReference type="Proteomes" id="UP000815677"/>
    </source>
</evidence>
<evidence type="ECO:0000256" key="10">
    <source>
        <dbReference type="SAM" id="SignalP"/>
    </source>
</evidence>
<dbReference type="PANTHER" id="PTHR31451">
    <property type="match status" value="1"/>
</dbReference>
<evidence type="ECO:0000256" key="7">
    <source>
        <dbReference type="ARBA" id="ARBA00022801"/>
    </source>
</evidence>
<evidence type="ECO:0000256" key="8">
    <source>
        <dbReference type="ARBA" id="ARBA00023295"/>
    </source>
</evidence>
<dbReference type="SUPFAM" id="SSF51445">
    <property type="entry name" value="(Trans)glycosidases"/>
    <property type="match status" value="1"/>
</dbReference>
<feature type="compositionally biased region" description="Polar residues" evidence="9">
    <location>
        <begin position="558"/>
        <end position="572"/>
    </location>
</feature>
<evidence type="ECO:0000256" key="4">
    <source>
        <dbReference type="ARBA" id="ARBA00012706"/>
    </source>
</evidence>
<feature type="compositionally biased region" description="Basic residues" evidence="9">
    <location>
        <begin position="350"/>
        <end position="361"/>
    </location>
</feature>
<sequence>MLSLAAFLVLSAAWGVASAVDKTNFVSANGTGFSVNGSEFRFIGTNVYWLQALDNDEDIDNVLGNISLANITVVRTWAFNDVPQVPENGTWFQVLNNNGTATLNMNETTGLPKLDRIFDMAAKHNITILPVLTNNYNPIAGDNLTDPDVLGLGRRDVLTGNALPRVRSLLITCNESSSTNAELSGTLFFYAHDLPLTLAKSNDFGGMDAYVRAFNGTSHDDFYTNPDIIAAFENYTVTLVKRYVNRTNLLAWEIANDPRCNSSIAASPSCNTNTVTLWHSRIATLINETDPNHLISAGTAGFFCADCPKKFQKSTVPPPQTSPTPGERRNAKAMPKPLTNKRILAERKESRKKNRALKMKKSPPAEGVRVRGRWIATPTRRQEEDQGVGSAFDGSSGVDSEDILSIPQIGFSSFQLFPDQNQYAPNDPSLSAFNNTLEAGLNWIIAHGESATMFGKPIVLSGFGLVTQNAAPFFVPFNTTIAPFANSQVGNISLDPGVLPFGVTDAQQDDAYSQWLQQGILSGLAGIIQYQWGQGNLTAGPANASIIAPSISENGVVSSNGVTTQPNSTGISPQDGYSFAGQGESTVQGTLSGAANQFVPDS</sequence>
<evidence type="ECO:0000256" key="3">
    <source>
        <dbReference type="ARBA" id="ARBA00005641"/>
    </source>
</evidence>
<evidence type="ECO:0000256" key="2">
    <source>
        <dbReference type="ARBA" id="ARBA00004613"/>
    </source>
</evidence>
<protein>
    <recommendedName>
        <fullName evidence="4">mannan endo-1,4-beta-mannosidase</fullName>
        <ecNumber evidence="4">3.2.1.78</ecNumber>
    </recommendedName>
</protein>
<dbReference type="EMBL" id="DF849761">
    <property type="protein sequence ID" value="GAT58691.1"/>
    <property type="molecule type" value="Genomic_DNA"/>
</dbReference>
<organism evidence="12 13">
    <name type="scientific">Mycena chlorophos</name>
    <name type="common">Agaric fungus</name>
    <name type="synonym">Agaricus chlorophos</name>
    <dbReference type="NCBI Taxonomy" id="658473"/>
    <lineage>
        <taxon>Eukaryota</taxon>
        <taxon>Fungi</taxon>
        <taxon>Dikarya</taxon>
        <taxon>Basidiomycota</taxon>
        <taxon>Agaricomycotina</taxon>
        <taxon>Agaricomycetes</taxon>
        <taxon>Agaricomycetidae</taxon>
        <taxon>Agaricales</taxon>
        <taxon>Marasmiineae</taxon>
        <taxon>Mycenaceae</taxon>
        <taxon>Mycena</taxon>
    </lineage>
</organism>
<accession>A0ABQ0M983</accession>
<evidence type="ECO:0000256" key="6">
    <source>
        <dbReference type="ARBA" id="ARBA00022729"/>
    </source>
</evidence>
<comment type="subcellular location">
    <subcellularLocation>
        <location evidence="2">Secreted</location>
    </subcellularLocation>
</comment>
<feature type="region of interest" description="Disordered" evidence="9">
    <location>
        <begin position="313"/>
        <end position="334"/>
    </location>
</feature>
<comment type="catalytic activity">
    <reaction evidence="1">
        <text>Random hydrolysis of (1-&gt;4)-beta-D-mannosidic linkages in mannans, galactomannans and glucomannans.</text>
        <dbReference type="EC" id="3.2.1.78"/>
    </reaction>
</comment>
<feature type="domain" description="Glycoside hydrolase family 5" evidence="11">
    <location>
        <begin position="194"/>
        <end position="312"/>
    </location>
</feature>
<dbReference type="Gene3D" id="3.20.20.80">
    <property type="entry name" value="Glycosidases"/>
    <property type="match status" value="2"/>
</dbReference>
<keyword evidence="7 12" id="KW-0378">Hydrolase</keyword>
<comment type="similarity">
    <text evidence="3">Belongs to the glycosyl hydrolase 5 (cellulase A) family.</text>
</comment>
<feature type="region of interest" description="Disordered" evidence="9">
    <location>
        <begin position="558"/>
        <end position="577"/>
    </location>
</feature>
<feature type="region of interest" description="Disordered" evidence="9">
    <location>
        <begin position="346"/>
        <end position="368"/>
    </location>
</feature>